<dbReference type="RefSeq" id="WP_016186006.1">
    <property type="nucleotide sequence ID" value="NZ_ASWO01000003.1"/>
</dbReference>
<dbReference type="OrthoDB" id="9775805at2"/>
<keyword evidence="8" id="KW-1185">Reference proteome</keyword>
<dbReference type="eggNOG" id="COG0778">
    <property type="taxonomic scope" value="Bacteria"/>
</dbReference>
<evidence type="ECO:0000256" key="1">
    <source>
        <dbReference type="ARBA" id="ARBA00008366"/>
    </source>
</evidence>
<keyword evidence="2 5" id="KW-0285">Flavoprotein</keyword>
<gene>
    <name evidence="7" type="ORF">I573_01022</name>
</gene>
<dbReference type="InterPro" id="IPR000415">
    <property type="entry name" value="Nitroreductase-like"/>
</dbReference>
<dbReference type="PIRSF" id="PIRSF005426">
    <property type="entry name" value="Frp"/>
    <property type="match status" value="1"/>
</dbReference>
<comment type="similarity">
    <text evidence="1 5">Belongs to the flavin oxidoreductase frp family.</text>
</comment>
<evidence type="ECO:0000256" key="2">
    <source>
        <dbReference type="ARBA" id="ARBA00022630"/>
    </source>
</evidence>
<accession>S0KZF5</accession>
<name>S0KZF5_9ENTE</name>
<keyword evidence="3 5" id="KW-0288">FMN</keyword>
<dbReference type="Pfam" id="PF00881">
    <property type="entry name" value="Nitroreductase"/>
    <property type="match status" value="1"/>
</dbReference>
<dbReference type="PANTHER" id="PTHR43425:SF2">
    <property type="entry name" value="OXYGEN-INSENSITIVE NADPH NITROREDUCTASE"/>
    <property type="match status" value="1"/>
</dbReference>
<organism evidence="7 8">
    <name type="scientific">Enterococcus sulfureus ATCC 49903</name>
    <dbReference type="NCBI Taxonomy" id="1140003"/>
    <lineage>
        <taxon>Bacteria</taxon>
        <taxon>Bacillati</taxon>
        <taxon>Bacillota</taxon>
        <taxon>Bacilli</taxon>
        <taxon>Lactobacillales</taxon>
        <taxon>Enterococcaceae</taxon>
        <taxon>Enterococcus</taxon>
    </lineage>
</organism>
<dbReference type="AlphaFoldDB" id="S0KZF5"/>
<evidence type="ECO:0000256" key="4">
    <source>
        <dbReference type="ARBA" id="ARBA00023002"/>
    </source>
</evidence>
<dbReference type="InterPro" id="IPR029479">
    <property type="entry name" value="Nitroreductase"/>
</dbReference>
<dbReference type="Gene3D" id="3.40.109.10">
    <property type="entry name" value="NADH Oxidase"/>
    <property type="match status" value="1"/>
</dbReference>
<comment type="caution">
    <text evidence="7">The sequence shown here is derived from an EMBL/GenBank/DDBJ whole genome shotgun (WGS) entry which is preliminary data.</text>
</comment>
<dbReference type="PANTHER" id="PTHR43425">
    <property type="entry name" value="OXYGEN-INSENSITIVE NADPH NITROREDUCTASE"/>
    <property type="match status" value="1"/>
</dbReference>
<protein>
    <recommendedName>
        <fullName evidence="6">Nitroreductase domain-containing protein</fullName>
    </recommendedName>
</protein>
<dbReference type="EMBL" id="ASWO01000003">
    <property type="protein sequence ID" value="EOT86267.1"/>
    <property type="molecule type" value="Genomic_DNA"/>
</dbReference>
<feature type="domain" description="Nitroreductase" evidence="6">
    <location>
        <begin position="9"/>
        <end position="163"/>
    </location>
</feature>
<dbReference type="InterPro" id="IPR016446">
    <property type="entry name" value="Flavin_OxRdtase_Frp"/>
</dbReference>
<evidence type="ECO:0000313" key="8">
    <source>
        <dbReference type="Proteomes" id="UP000015961"/>
    </source>
</evidence>
<keyword evidence="4 5" id="KW-0560">Oxidoreductase</keyword>
<dbReference type="Proteomes" id="UP000015961">
    <property type="component" value="Unassembled WGS sequence"/>
</dbReference>
<sequence>MNETIKLLTSHRSYRQFDETYTLSSEELDQILAAARQAPSWMNGQFYSIIVLTDPKIRQEFVRLNPGNPHIEKSSVFLLFVADLYRTAEVAKQKQTAYNIDGLDPLITATTDAALALENALVATESLGLGAVPVGSVRNYLPEIKSLLTLPDYVLPIAGLSIGKPIVEMKVKPRLPKETVVHYNQYTPLDYQHIEHYDDTMRKFGEARETKDWTQKFADYFAKEPNRGVDDFTKTQKIAQKKTDE</sequence>
<evidence type="ECO:0000313" key="7">
    <source>
        <dbReference type="EMBL" id="EOT86267.1"/>
    </source>
</evidence>
<proteinExistence type="inferred from homology"/>
<dbReference type="PATRIC" id="fig|1140003.3.peg.1514"/>
<evidence type="ECO:0000259" key="6">
    <source>
        <dbReference type="Pfam" id="PF00881"/>
    </source>
</evidence>
<reference evidence="7 8" key="1">
    <citation type="submission" date="2013-03" db="EMBL/GenBank/DDBJ databases">
        <title>The Genome Sequence of Enterococcus sulfureus ATCC_49903 (PacBio/Illumina hybrid assembly).</title>
        <authorList>
            <consortium name="The Broad Institute Genomics Platform"/>
            <consortium name="The Broad Institute Genome Sequencing Center for Infectious Disease"/>
            <person name="Earl A."/>
            <person name="Russ C."/>
            <person name="Gilmore M."/>
            <person name="Surin D."/>
            <person name="Walker B."/>
            <person name="Young S."/>
            <person name="Zeng Q."/>
            <person name="Gargeya S."/>
            <person name="Fitzgerald M."/>
            <person name="Haas B."/>
            <person name="Abouelleil A."/>
            <person name="Allen A.W."/>
            <person name="Alvarado L."/>
            <person name="Arachchi H.M."/>
            <person name="Berlin A.M."/>
            <person name="Chapman S.B."/>
            <person name="Gainer-Dewar J."/>
            <person name="Goldberg J."/>
            <person name="Griggs A."/>
            <person name="Gujja S."/>
            <person name="Hansen M."/>
            <person name="Howarth C."/>
            <person name="Imamovic A."/>
            <person name="Ireland A."/>
            <person name="Larimer J."/>
            <person name="McCowan C."/>
            <person name="Murphy C."/>
            <person name="Pearson M."/>
            <person name="Poon T.W."/>
            <person name="Priest M."/>
            <person name="Roberts A."/>
            <person name="Saif S."/>
            <person name="Shea T."/>
            <person name="Sisk P."/>
            <person name="Sykes S."/>
            <person name="Wortman J."/>
            <person name="Nusbaum C."/>
            <person name="Birren B."/>
        </authorList>
    </citation>
    <scope>NUCLEOTIDE SEQUENCE [LARGE SCALE GENOMIC DNA]</scope>
    <source>
        <strain evidence="7 8">ATCC 49903</strain>
    </source>
</reference>
<dbReference type="GO" id="GO:0016491">
    <property type="term" value="F:oxidoreductase activity"/>
    <property type="evidence" value="ECO:0007669"/>
    <property type="project" value="UniProtKB-UniRule"/>
</dbReference>
<dbReference type="SUPFAM" id="SSF55469">
    <property type="entry name" value="FMN-dependent nitroreductase-like"/>
    <property type="match status" value="1"/>
</dbReference>
<keyword evidence="5" id="KW-0521">NADP</keyword>
<dbReference type="STRING" id="1140003.OMY_01567"/>
<evidence type="ECO:0000256" key="5">
    <source>
        <dbReference type="PIRNR" id="PIRNR005426"/>
    </source>
</evidence>
<evidence type="ECO:0000256" key="3">
    <source>
        <dbReference type="ARBA" id="ARBA00022643"/>
    </source>
</evidence>